<dbReference type="Proteomes" id="UP000278542">
    <property type="component" value="Unassembled WGS sequence"/>
</dbReference>
<organism evidence="2 3">
    <name type="scientific">Orbus hercynius</name>
    <dbReference type="NCBI Taxonomy" id="593135"/>
    <lineage>
        <taxon>Bacteria</taxon>
        <taxon>Pseudomonadati</taxon>
        <taxon>Pseudomonadota</taxon>
        <taxon>Gammaproteobacteria</taxon>
        <taxon>Orbales</taxon>
        <taxon>Orbaceae</taxon>
        <taxon>Orbus</taxon>
    </lineage>
</organism>
<name>A0A495RBT0_9GAMM</name>
<keyword evidence="1" id="KW-0732">Signal</keyword>
<reference evidence="2 3" key="1">
    <citation type="submission" date="2018-10" db="EMBL/GenBank/DDBJ databases">
        <title>Genomic Encyclopedia of Type Strains, Phase IV (KMG-IV): sequencing the most valuable type-strain genomes for metagenomic binning, comparative biology and taxonomic classification.</title>
        <authorList>
            <person name="Goeker M."/>
        </authorList>
    </citation>
    <scope>NUCLEOTIDE SEQUENCE [LARGE SCALE GENOMIC DNA]</scope>
    <source>
        <strain evidence="2 3">DSM 22228</strain>
    </source>
</reference>
<accession>A0A495RBT0</accession>
<dbReference type="RefSeq" id="WP_121145966.1">
    <property type="nucleotide sequence ID" value="NZ_RBWY01000006.1"/>
</dbReference>
<protein>
    <submittedName>
        <fullName evidence="2">Uncharacterized protein</fullName>
    </submittedName>
</protein>
<dbReference type="PROSITE" id="PS51257">
    <property type="entry name" value="PROKAR_LIPOPROTEIN"/>
    <property type="match status" value="1"/>
</dbReference>
<feature type="signal peptide" evidence="1">
    <location>
        <begin position="1"/>
        <end position="27"/>
    </location>
</feature>
<dbReference type="EMBL" id="RBWY01000006">
    <property type="protein sequence ID" value="RKS84468.1"/>
    <property type="molecule type" value="Genomic_DNA"/>
</dbReference>
<keyword evidence="3" id="KW-1185">Reference proteome</keyword>
<gene>
    <name evidence="2" type="ORF">DES39_2144</name>
</gene>
<evidence type="ECO:0000313" key="3">
    <source>
        <dbReference type="Proteomes" id="UP000278542"/>
    </source>
</evidence>
<evidence type="ECO:0000313" key="2">
    <source>
        <dbReference type="EMBL" id="RKS84468.1"/>
    </source>
</evidence>
<proteinExistence type="predicted"/>
<dbReference type="OrthoDB" id="1523296at2"/>
<comment type="caution">
    <text evidence="2">The sequence shown here is derived from an EMBL/GenBank/DDBJ whole genome shotgun (WGS) entry which is preliminary data.</text>
</comment>
<feature type="chain" id="PRO_5019825740" evidence="1">
    <location>
        <begin position="28"/>
        <end position="229"/>
    </location>
</feature>
<evidence type="ECO:0000256" key="1">
    <source>
        <dbReference type="SAM" id="SignalP"/>
    </source>
</evidence>
<dbReference type="AlphaFoldDB" id="A0A495RBT0"/>
<sequence length="229" mass="25926">MLKFMQGRIIKCSAVLITSLLLLTACRDDVAIKQLLQNNYDKKNASGQKAFCVRLGGAISFPYTTQYMHPKQAVDQSSRYNYIWNKKLNERLPLFSRLGLFEQKLLISTEQPHVGEAIYRYSLTDSGKKYLTQWVDTTALCFGRRVIVDVLSDTVSKDRWGDEVVSVQFSYIVEGVPEWATDPQVNEMFDFNSFGLNTDGGISTGSLFFRDTANGLRISGGPAGMWLFW</sequence>